<protein>
    <submittedName>
        <fullName evidence="1">Uncharacterized protein</fullName>
    </submittedName>
</protein>
<proteinExistence type="predicted"/>
<dbReference type="EMBL" id="PGOL01001531">
    <property type="protein sequence ID" value="PKI57133.1"/>
    <property type="molecule type" value="Genomic_DNA"/>
</dbReference>
<evidence type="ECO:0000313" key="1">
    <source>
        <dbReference type="EMBL" id="PKI57133.1"/>
    </source>
</evidence>
<reference evidence="1 2" key="1">
    <citation type="submission" date="2017-11" db="EMBL/GenBank/DDBJ databases">
        <title>De-novo sequencing of pomegranate (Punica granatum L.) genome.</title>
        <authorList>
            <person name="Akparov Z."/>
            <person name="Amiraslanov A."/>
            <person name="Hajiyeva S."/>
            <person name="Abbasov M."/>
            <person name="Kaur K."/>
            <person name="Hamwieh A."/>
            <person name="Solovyev V."/>
            <person name="Salamov A."/>
            <person name="Braich B."/>
            <person name="Kosarev P."/>
            <person name="Mahmoud A."/>
            <person name="Hajiyev E."/>
            <person name="Babayeva S."/>
            <person name="Izzatullayeva V."/>
            <person name="Mammadov A."/>
            <person name="Mammadov A."/>
            <person name="Sharifova S."/>
            <person name="Ojaghi J."/>
            <person name="Eynullazada K."/>
            <person name="Bayramov B."/>
            <person name="Abdulazimova A."/>
            <person name="Shahmuradov I."/>
        </authorList>
    </citation>
    <scope>NUCLEOTIDE SEQUENCE [LARGE SCALE GENOMIC DNA]</scope>
    <source>
        <strain evidence="2">cv. AG2017</strain>
        <tissue evidence="1">Leaf</tissue>
    </source>
</reference>
<dbReference type="AlphaFoldDB" id="A0A2I0JMH6"/>
<dbReference type="Proteomes" id="UP000233551">
    <property type="component" value="Unassembled WGS sequence"/>
</dbReference>
<sequence>MQISKYKRKEKLQTVRLEKDLEIDSREVRQDKEVKKGKRKQVARVGTSHVADEVYHTDYPSSDEACGIREESQSEIEDHAKEGAMREKCRRAKEKIYNLVVDDTKAEYAMMWDYVDELRRSNLCNSVYMKVERPISKARCKSIYSMLEDIRKIVKERIHTQRSSYEKLNKDFGPRINKKLQDNLKFSRYCHLTWNGEDGYEIVPWGTKFVVDIEYSLMTVGEALHHHHHGYGGEREAMPPSVDTIYFPMIGGLGASGAMVPALFMRSLDFRVLLFFEFGDFGVLGAAL</sequence>
<name>A0A2I0JMH6_PUNGR</name>
<gene>
    <name evidence="1" type="ORF">CRG98_022423</name>
</gene>
<comment type="caution">
    <text evidence="1">The sequence shown here is derived from an EMBL/GenBank/DDBJ whole genome shotgun (WGS) entry which is preliminary data.</text>
</comment>
<organism evidence="1 2">
    <name type="scientific">Punica granatum</name>
    <name type="common">Pomegranate</name>
    <dbReference type="NCBI Taxonomy" id="22663"/>
    <lineage>
        <taxon>Eukaryota</taxon>
        <taxon>Viridiplantae</taxon>
        <taxon>Streptophyta</taxon>
        <taxon>Embryophyta</taxon>
        <taxon>Tracheophyta</taxon>
        <taxon>Spermatophyta</taxon>
        <taxon>Magnoliopsida</taxon>
        <taxon>eudicotyledons</taxon>
        <taxon>Gunneridae</taxon>
        <taxon>Pentapetalae</taxon>
        <taxon>rosids</taxon>
        <taxon>malvids</taxon>
        <taxon>Myrtales</taxon>
        <taxon>Lythraceae</taxon>
        <taxon>Punica</taxon>
    </lineage>
</organism>
<accession>A0A2I0JMH6</accession>
<keyword evidence="2" id="KW-1185">Reference proteome</keyword>
<evidence type="ECO:0000313" key="2">
    <source>
        <dbReference type="Proteomes" id="UP000233551"/>
    </source>
</evidence>